<evidence type="ECO:0000313" key="3">
    <source>
        <dbReference type="Proteomes" id="UP000275436"/>
    </source>
</evidence>
<proteinExistence type="predicted"/>
<dbReference type="GO" id="GO:0015074">
    <property type="term" value="P:DNA integration"/>
    <property type="evidence" value="ECO:0007669"/>
    <property type="project" value="InterPro"/>
</dbReference>
<dbReference type="EMBL" id="QKOD01000010">
    <property type="protein sequence ID" value="RNJ42596.1"/>
    <property type="molecule type" value="Genomic_DNA"/>
</dbReference>
<sequence>MERFNGRVLDELVNERLFFGLDHAGSAISEWVDDYNTATPPPRSAVRLGSLFWDHHRTPLRR</sequence>
<comment type="caution">
    <text evidence="2">The sequence shown here is derived from an EMBL/GenBank/DDBJ whole genome shotgun (WGS) entry which is preliminary data.</text>
</comment>
<organism evidence="2 3">
    <name type="scientific">Mesorhizobium japonicum</name>
    <dbReference type="NCBI Taxonomy" id="2066070"/>
    <lineage>
        <taxon>Bacteria</taxon>
        <taxon>Pseudomonadati</taxon>
        <taxon>Pseudomonadota</taxon>
        <taxon>Alphaproteobacteria</taxon>
        <taxon>Hyphomicrobiales</taxon>
        <taxon>Phyllobacteriaceae</taxon>
        <taxon>Mesorhizobium</taxon>
    </lineage>
</organism>
<reference evidence="2 3" key="1">
    <citation type="journal article" date="2018" name="Mol. Plant Microbe Interact.">
        <title>Taxonomically Different Co-Microsymbionts of a Relict Legume, Oxytropis popoviana, Have Complementary Sets of Symbiotic Genes and Together Increase the Efficiency of Plant Nodulation.</title>
        <authorList>
            <person name="Safronova V."/>
            <person name="Belimov A."/>
            <person name="Sazanova A."/>
            <person name="Chirak E."/>
            <person name="Verkhozina A."/>
            <person name="Kuznetsova I."/>
            <person name="Andronov E."/>
            <person name="Puhalsky J."/>
            <person name="Tikhonovich I."/>
        </authorList>
    </citation>
    <scope>NUCLEOTIDE SEQUENCE [LARGE SCALE GENOMIC DNA]</scope>
    <source>
        <strain evidence="2 3">Opo-235</strain>
    </source>
</reference>
<name>A0A3M9X4J3_9HYPH</name>
<evidence type="ECO:0000259" key="1">
    <source>
        <dbReference type="Pfam" id="PF13683"/>
    </source>
</evidence>
<dbReference type="Proteomes" id="UP000275436">
    <property type="component" value="Unassembled WGS sequence"/>
</dbReference>
<feature type="domain" description="Integrase catalytic" evidence="1">
    <location>
        <begin position="1"/>
        <end position="40"/>
    </location>
</feature>
<gene>
    <name evidence="2" type="ORF">DNR46_27945</name>
</gene>
<evidence type="ECO:0000313" key="2">
    <source>
        <dbReference type="EMBL" id="RNJ42596.1"/>
    </source>
</evidence>
<dbReference type="AlphaFoldDB" id="A0A3M9X4J3"/>
<dbReference type="Pfam" id="PF13683">
    <property type="entry name" value="rve_3"/>
    <property type="match status" value="1"/>
</dbReference>
<accession>A0A3M9X4J3</accession>
<dbReference type="InterPro" id="IPR001584">
    <property type="entry name" value="Integrase_cat-core"/>
</dbReference>
<protein>
    <recommendedName>
        <fullName evidence="1">Integrase catalytic domain-containing protein</fullName>
    </recommendedName>
</protein>